<evidence type="ECO:0000256" key="1">
    <source>
        <dbReference type="ARBA" id="ARBA00022517"/>
    </source>
</evidence>
<dbReference type="InterPro" id="IPR036764">
    <property type="entry name" value="Peptidase_Prp_sf"/>
</dbReference>
<dbReference type="SUPFAM" id="SSF118010">
    <property type="entry name" value="TM1457-like"/>
    <property type="match status" value="1"/>
</dbReference>
<dbReference type="Gene3D" id="3.30.70.1490">
    <property type="entry name" value="Cysteine protease Prp"/>
    <property type="match status" value="1"/>
</dbReference>
<dbReference type="Proteomes" id="UP000315938">
    <property type="component" value="Unassembled WGS sequence"/>
</dbReference>
<evidence type="ECO:0000313" key="7">
    <source>
        <dbReference type="EMBL" id="TRY00184.1"/>
    </source>
</evidence>
<organism evidence="7 8">
    <name type="scientific">Acholeplasma laidlawii</name>
    <dbReference type="NCBI Taxonomy" id="2148"/>
    <lineage>
        <taxon>Bacteria</taxon>
        <taxon>Bacillati</taxon>
        <taxon>Mycoplasmatota</taxon>
        <taxon>Mollicutes</taxon>
        <taxon>Acholeplasmatales</taxon>
        <taxon>Acholeplasmataceae</taxon>
        <taxon>Acholeplasma</taxon>
    </lineage>
</organism>
<evidence type="ECO:0000256" key="4">
    <source>
        <dbReference type="ARBA" id="ARBA00022807"/>
    </source>
</evidence>
<keyword evidence="2 7" id="KW-0645">Protease</keyword>
<keyword evidence="3" id="KW-0378">Hydrolase</keyword>
<dbReference type="GO" id="GO:0008234">
    <property type="term" value="F:cysteine-type peptidase activity"/>
    <property type="evidence" value="ECO:0007669"/>
    <property type="project" value="UniProtKB-KW"/>
</dbReference>
<dbReference type="GO" id="GO:0006508">
    <property type="term" value="P:proteolysis"/>
    <property type="evidence" value="ECO:0007669"/>
    <property type="project" value="UniProtKB-KW"/>
</dbReference>
<dbReference type="Pfam" id="PF04327">
    <property type="entry name" value="Peptidase_Prp"/>
    <property type="match status" value="1"/>
</dbReference>
<dbReference type="RefSeq" id="WP_012242316.1">
    <property type="nucleotide sequence ID" value="NZ_CP103951.1"/>
</dbReference>
<protein>
    <recommendedName>
        <fullName evidence="6">Ribosomal processing cysteine protease Prp</fullName>
    </recommendedName>
</protein>
<evidence type="ECO:0000256" key="3">
    <source>
        <dbReference type="ARBA" id="ARBA00022801"/>
    </source>
</evidence>
<reference evidence="7 8" key="1">
    <citation type="submission" date="2019-07" db="EMBL/GenBank/DDBJ databases">
        <title>Genome sequence of Acholeplasma laidlawii strain with increased resistance to erythromycin.</title>
        <authorList>
            <person name="Medvedeva E.S."/>
            <person name="Baranova N.B."/>
            <person name="Siniagina M.N."/>
            <person name="Mouzykantov A."/>
            <person name="Chernova O.A."/>
            <person name="Chernov V.M."/>
        </authorList>
    </citation>
    <scope>NUCLEOTIDE SEQUENCE [LARGE SCALE GENOMIC DNA]</scope>
    <source>
        <strain evidence="7 8">PG8REry</strain>
    </source>
</reference>
<keyword evidence="1" id="KW-0690">Ribosome biogenesis</keyword>
<dbReference type="PANTHER" id="PTHR39178">
    <property type="entry name" value="HYPOTHETICAL RIBOSOME-ASSOCIATED PROTEIN"/>
    <property type="match status" value="1"/>
</dbReference>
<evidence type="ECO:0000256" key="6">
    <source>
        <dbReference type="ARBA" id="ARBA00044538"/>
    </source>
</evidence>
<name>A0A553IIX3_ACHLA</name>
<dbReference type="CDD" id="cd16332">
    <property type="entry name" value="Prp-like"/>
    <property type="match status" value="1"/>
</dbReference>
<keyword evidence="4" id="KW-0788">Thiol protease</keyword>
<evidence type="ECO:0000313" key="8">
    <source>
        <dbReference type="Proteomes" id="UP000315938"/>
    </source>
</evidence>
<dbReference type="PANTHER" id="PTHR39178:SF1">
    <property type="entry name" value="RIBOSOMAL-PROCESSING CYSTEINE PROTEASE PRP"/>
    <property type="match status" value="1"/>
</dbReference>
<evidence type="ECO:0000256" key="2">
    <source>
        <dbReference type="ARBA" id="ARBA00022670"/>
    </source>
</evidence>
<proteinExistence type="inferred from homology"/>
<gene>
    <name evidence="7" type="ORF">FNV44_03825</name>
</gene>
<comment type="caution">
    <text evidence="7">The sequence shown here is derived from an EMBL/GenBank/DDBJ whole genome shotgun (WGS) entry which is preliminary data.</text>
</comment>
<dbReference type="InterPro" id="IPR007422">
    <property type="entry name" value="Peptidase_Prp"/>
</dbReference>
<dbReference type="NCBIfam" id="NF011132">
    <property type="entry name" value="PRK14553.3-1"/>
    <property type="match status" value="1"/>
</dbReference>
<comment type="similarity">
    <text evidence="5">Belongs to the Prp family.</text>
</comment>
<dbReference type="OMA" id="QTDITYN"/>
<dbReference type="GeneID" id="41338545"/>
<sequence>MIKYHFKKDHGFIKGLDVKGHALFGEYGTDIVCSAVSTALIVTVNAIETLGYKENFYAKVEEGNFELQINQTNDVIEGLLINLEYTLNELAAQYKTYIKNHKEG</sequence>
<dbReference type="AlphaFoldDB" id="A0A553IIX3"/>
<dbReference type="EMBL" id="VKID01000001">
    <property type="protein sequence ID" value="TRY00184.1"/>
    <property type="molecule type" value="Genomic_DNA"/>
</dbReference>
<dbReference type="GO" id="GO:0042254">
    <property type="term" value="P:ribosome biogenesis"/>
    <property type="evidence" value="ECO:0007669"/>
    <property type="project" value="UniProtKB-KW"/>
</dbReference>
<accession>A0A553IIX3</accession>
<evidence type="ECO:0000256" key="5">
    <source>
        <dbReference type="ARBA" id="ARBA00044503"/>
    </source>
</evidence>